<keyword evidence="3" id="KW-0464">Manganese</keyword>
<evidence type="ECO:0000256" key="2">
    <source>
        <dbReference type="ARBA" id="ARBA00022801"/>
    </source>
</evidence>
<organism evidence="5 6">
    <name type="scientific">Tritrichomonas musculus</name>
    <dbReference type="NCBI Taxonomy" id="1915356"/>
    <lineage>
        <taxon>Eukaryota</taxon>
        <taxon>Metamonada</taxon>
        <taxon>Parabasalia</taxon>
        <taxon>Tritrichomonadida</taxon>
        <taxon>Tritrichomonadidae</taxon>
        <taxon>Tritrichomonas</taxon>
    </lineage>
</organism>
<comment type="similarity">
    <text evidence="4">Belongs to the arginase family.</text>
</comment>
<dbReference type="Proteomes" id="UP001470230">
    <property type="component" value="Unassembled WGS sequence"/>
</dbReference>
<dbReference type="CDD" id="cd09999">
    <property type="entry name" value="Arginase-like_1"/>
    <property type="match status" value="1"/>
</dbReference>
<dbReference type="PANTHER" id="PTHR43782">
    <property type="entry name" value="ARGINASE"/>
    <property type="match status" value="1"/>
</dbReference>
<keyword evidence="2" id="KW-0378">Hydrolase</keyword>
<comment type="caution">
    <text evidence="5">The sequence shown here is derived from an EMBL/GenBank/DDBJ whole genome shotgun (WGS) entry which is preliminary data.</text>
</comment>
<dbReference type="PANTHER" id="PTHR43782:SF3">
    <property type="entry name" value="ARGINASE"/>
    <property type="match status" value="1"/>
</dbReference>
<proteinExistence type="inferred from homology"/>
<dbReference type="EMBL" id="JAPFFF010000024">
    <property type="protein sequence ID" value="KAK8850306.1"/>
    <property type="molecule type" value="Genomic_DNA"/>
</dbReference>
<evidence type="ECO:0008006" key="7">
    <source>
        <dbReference type="Google" id="ProtNLM"/>
    </source>
</evidence>
<sequence>MTRTLRLVYPEWQGGWPQNIANCLGNKFSVKDTQLGYNLGSHIMNLVVPESKDPRDCAAEVPISTEYNEKSLAIEDHIYAKRTIMSHLSNAISILKEKNPERTVVIGGECAVSVAPFKYMIDKYGPDNVAMIWIDAHPDLIIPGDGDESRQGFHEMPIPHIMGLKGTDKDILNILPKNGNLKPENLLYVGLHIIGDIETKRMGELKLQKLSPEEFRESPQKLNEFIQKTKCKKVVVHLDLDVLEPEELYCAVGREPNGMYIREVIDAMNRISNESEIVALTIAEHMPQIQMKLRNMFGEFSLFK</sequence>
<evidence type="ECO:0000313" key="6">
    <source>
        <dbReference type="Proteomes" id="UP001470230"/>
    </source>
</evidence>
<reference evidence="5 6" key="1">
    <citation type="submission" date="2024-04" db="EMBL/GenBank/DDBJ databases">
        <title>Tritrichomonas musculus Genome.</title>
        <authorList>
            <person name="Alves-Ferreira E."/>
            <person name="Grigg M."/>
            <person name="Lorenzi H."/>
            <person name="Galac M."/>
        </authorList>
    </citation>
    <scope>NUCLEOTIDE SEQUENCE [LARGE SCALE GENOMIC DNA]</scope>
    <source>
        <strain evidence="5 6">EAF2021</strain>
    </source>
</reference>
<protein>
    <recommendedName>
        <fullName evidence="7">Arginase</fullName>
    </recommendedName>
</protein>
<evidence type="ECO:0000313" key="5">
    <source>
        <dbReference type="EMBL" id="KAK8850306.1"/>
    </source>
</evidence>
<gene>
    <name evidence="5" type="ORF">M9Y10_018435</name>
</gene>
<name>A0ABR2HNK5_9EUKA</name>
<dbReference type="Pfam" id="PF00491">
    <property type="entry name" value="Arginase"/>
    <property type="match status" value="1"/>
</dbReference>
<keyword evidence="1" id="KW-0479">Metal-binding</keyword>
<evidence type="ECO:0000256" key="3">
    <source>
        <dbReference type="ARBA" id="ARBA00023211"/>
    </source>
</evidence>
<evidence type="ECO:0000256" key="1">
    <source>
        <dbReference type="ARBA" id="ARBA00022723"/>
    </source>
</evidence>
<dbReference type="PROSITE" id="PS51409">
    <property type="entry name" value="ARGINASE_2"/>
    <property type="match status" value="1"/>
</dbReference>
<dbReference type="InterPro" id="IPR006035">
    <property type="entry name" value="Ureohydrolase"/>
</dbReference>
<dbReference type="InterPro" id="IPR023696">
    <property type="entry name" value="Ureohydrolase_dom_sf"/>
</dbReference>
<evidence type="ECO:0000256" key="4">
    <source>
        <dbReference type="PROSITE-ProRule" id="PRU00742"/>
    </source>
</evidence>
<dbReference type="Gene3D" id="3.40.800.10">
    <property type="entry name" value="Ureohydrolase domain"/>
    <property type="match status" value="1"/>
</dbReference>
<dbReference type="SUPFAM" id="SSF52768">
    <property type="entry name" value="Arginase/deacetylase"/>
    <property type="match status" value="1"/>
</dbReference>
<accession>A0ABR2HNK5</accession>
<keyword evidence="6" id="KW-1185">Reference proteome</keyword>